<dbReference type="EMBL" id="RJKE01000001">
    <property type="protein sequence ID" value="ROO87467.1"/>
    <property type="molecule type" value="Genomic_DNA"/>
</dbReference>
<dbReference type="Proteomes" id="UP000272400">
    <property type="component" value="Unassembled WGS sequence"/>
</dbReference>
<dbReference type="AlphaFoldDB" id="A0A3N1D1P9"/>
<comment type="caution">
    <text evidence="2">The sequence shown here is derived from an EMBL/GenBank/DDBJ whole genome shotgun (WGS) entry which is preliminary data.</text>
</comment>
<sequence length="245" mass="25942">MSTTVPSDRPIRHSTGAPVNLRDLGGLALRGGGLTRSGVLYRGDAPLPGDAVPADLPVWPPAALVDLRGDREVARAGPPWGGAEVAHLRHPVHAAMMPENIRGRGDLGEIYSFIVRSVPERVAGAVAAVMGHDGPVLVCCAAGKDRTGIVTAALLLAAGVAADAVVADYRASAANMPALERRWLAKGLRTERSRPLPSHWDRTPEDAIARVVEVFESHPGGAGGWLVRHGVSERLVERWRDRFAG</sequence>
<dbReference type="SUPFAM" id="SSF52799">
    <property type="entry name" value="(Phosphotyrosine protein) phosphatases II"/>
    <property type="match status" value="1"/>
</dbReference>
<name>A0A3N1D1P9_9ACTN</name>
<organism evidence="2 3">
    <name type="scientific">Actinocorallia herbida</name>
    <dbReference type="NCBI Taxonomy" id="58109"/>
    <lineage>
        <taxon>Bacteria</taxon>
        <taxon>Bacillati</taxon>
        <taxon>Actinomycetota</taxon>
        <taxon>Actinomycetes</taxon>
        <taxon>Streptosporangiales</taxon>
        <taxon>Thermomonosporaceae</taxon>
        <taxon>Actinocorallia</taxon>
    </lineage>
</organism>
<dbReference type="GO" id="GO:0004721">
    <property type="term" value="F:phosphoprotein phosphatase activity"/>
    <property type="evidence" value="ECO:0007669"/>
    <property type="project" value="InterPro"/>
</dbReference>
<feature type="domain" description="Tyrosine specific protein phosphatases" evidence="1">
    <location>
        <begin position="120"/>
        <end position="184"/>
    </location>
</feature>
<accession>A0A3N1D1P9</accession>
<keyword evidence="3" id="KW-1185">Reference proteome</keyword>
<proteinExistence type="predicted"/>
<protein>
    <submittedName>
        <fullName evidence="2">Tyrosine phosphatase family protein</fullName>
    </submittedName>
</protein>
<evidence type="ECO:0000259" key="1">
    <source>
        <dbReference type="PROSITE" id="PS50056"/>
    </source>
</evidence>
<dbReference type="PROSITE" id="PS50056">
    <property type="entry name" value="TYR_PHOSPHATASE_2"/>
    <property type="match status" value="1"/>
</dbReference>
<dbReference type="InterPro" id="IPR026893">
    <property type="entry name" value="Tyr/Ser_Pase_IphP-type"/>
</dbReference>
<dbReference type="InterPro" id="IPR029021">
    <property type="entry name" value="Prot-tyrosine_phosphatase-like"/>
</dbReference>
<evidence type="ECO:0000313" key="2">
    <source>
        <dbReference type="EMBL" id="ROO87467.1"/>
    </source>
</evidence>
<evidence type="ECO:0000313" key="3">
    <source>
        <dbReference type="Proteomes" id="UP000272400"/>
    </source>
</evidence>
<dbReference type="OrthoDB" id="1188001at2"/>
<dbReference type="Gene3D" id="3.90.190.10">
    <property type="entry name" value="Protein tyrosine phosphatase superfamily"/>
    <property type="match status" value="1"/>
</dbReference>
<dbReference type="Pfam" id="PF13350">
    <property type="entry name" value="Y_phosphatase3"/>
    <property type="match status" value="1"/>
</dbReference>
<dbReference type="InterPro" id="IPR000387">
    <property type="entry name" value="Tyr_Pase_dom"/>
</dbReference>
<dbReference type="RefSeq" id="WP_123666751.1">
    <property type="nucleotide sequence ID" value="NZ_RJKE01000001.1"/>
</dbReference>
<reference evidence="2 3" key="1">
    <citation type="submission" date="2018-11" db="EMBL/GenBank/DDBJ databases">
        <title>Sequencing the genomes of 1000 actinobacteria strains.</title>
        <authorList>
            <person name="Klenk H.-P."/>
        </authorList>
    </citation>
    <scope>NUCLEOTIDE SEQUENCE [LARGE SCALE GENOMIC DNA]</scope>
    <source>
        <strain evidence="2 3">DSM 44254</strain>
    </source>
</reference>
<gene>
    <name evidence="2" type="ORF">EDD29_5075</name>
</gene>